<dbReference type="AlphaFoldDB" id="A0A1M5WXJ1"/>
<dbReference type="Proteomes" id="UP000184447">
    <property type="component" value="Unassembled WGS sequence"/>
</dbReference>
<dbReference type="PROSITE" id="PS51099">
    <property type="entry name" value="PTS_EIIB_TYPE_2"/>
    <property type="match status" value="1"/>
</dbReference>
<organism evidence="3 4">
    <name type="scientific">Clostridium grantii DSM 8605</name>
    <dbReference type="NCBI Taxonomy" id="1121316"/>
    <lineage>
        <taxon>Bacteria</taxon>
        <taxon>Bacillati</taxon>
        <taxon>Bacillota</taxon>
        <taxon>Clostridia</taxon>
        <taxon>Eubacteriales</taxon>
        <taxon>Clostridiaceae</taxon>
        <taxon>Clostridium</taxon>
    </lineage>
</organism>
<name>A0A1M5WXJ1_9CLOT</name>
<dbReference type="Gene3D" id="3.40.50.2300">
    <property type="match status" value="1"/>
</dbReference>
<dbReference type="SUPFAM" id="SSF52794">
    <property type="entry name" value="PTS system IIB component-like"/>
    <property type="match status" value="1"/>
</dbReference>
<keyword evidence="4" id="KW-1185">Reference proteome</keyword>
<reference evidence="3 4" key="1">
    <citation type="submission" date="2016-11" db="EMBL/GenBank/DDBJ databases">
        <authorList>
            <person name="Jaros S."/>
            <person name="Januszkiewicz K."/>
            <person name="Wedrychowicz H."/>
        </authorList>
    </citation>
    <scope>NUCLEOTIDE SEQUENCE [LARGE SCALE GENOMIC DNA]</scope>
    <source>
        <strain evidence="3 4">DSM 8605</strain>
    </source>
</reference>
<dbReference type="EMBL" id="FQXM01000021">
    <property type="protein sequence ID" value="SHH92435.1"/>
    <property type="molecule type" value="Genomic_DNA"/>
</dbReference>
<dbReference type="InterPro" id="IPR036095">
    <property type="entry name" value="PTS_EIIB-like_sf"/>
</dbReference>
<evidence type="ECO:0000313" key="4">
    <source>
        <dbReference type="Proteomes" id="UP000184447"/>
    </source>
</evidence>
<keyword evidence="1" id="KW-0808">Transferase</keyword>
<dbReference type="Pfam" id="PF02302">
    <property type="entry name" value="PTS_IIB"/>
    <property type="match status" value="1"/>
</dbReference>
<evidence type="ECO:0000256" key="1">
    <source>
        <dbReference type="ARBA" id="ARBA00022679"/>
    </source>
</evidence>
<dbReference type="GO" id="GO:0008982">
    <property type="term" value="F:protein-N(PI)-phosphohistidine-sugar phosphotransferase activity"/>
    <property type="evidence" value="ECO:0007669"/>
    <property type="project" value="InterPro"/>
</dbReference>
<accession>A0A1M5WXJ1</accession>
<dbReference type="STRING" id="1121316.SAMN02745207_03209"/>
<dbReference type="InterPro" id="IPR013011">
    <property type="entry name" value="PTS_EIIB_2"/>
</dbReference>
<gene>
    <name evidence="3" type="ORF">SAMN02745207_03209</name>
</gene>
<evidence type="ECO:0000259" key="2">
    <source>
        <dbReference type="PROSITE" id="PS51099"/>
    </source>
</evidence>
<dbReference type="CDD" id="cd05563">
    <property type="entry name" value="PTS_IIB_ascorbate"/>
    <property type="match status" value="1"/>
</dbReference>
<dbReference type="InterPro" id="IPR003501">
    <property type="entry name" value="PTS_EIIB_2/3"/>
</dbReference>
<evidence type="ECO:0000313" key="3">
    <source>
        <dbReference type="EMBL" id="SHH92435.1"/>
    </source>
</evidence>
<feature type="domain" description="PTS EIIB type-2" evidence="2">
    <location>
        <begin position="5"/>
        <end position="96"/>
    </location>
</feature>
<sequence>MSKKLKILAVWGFGIGTSHMLKINIETVLKKNRIDAEVENIDITSAKAIHCHMIFTSSEFYHELKDEVSVPLIKTNNFLNNEEIEEKAMTIIKEILSANLLLHIH</sequence>
<dbReference type="OrthoDB" id="6603449at2"/>
<protein>
    <submittedName>
        <fullName evidence="3">PTS system IIB component, L-Asc family (TC 4.A.7)</fullName>
    </submittedName>
</protein>
<dbReference type="GO" id="GO:0009401">
    <property type="term" value="P:phosphoenolpyruvate-dependent sugar phosphotransferase system"/>
    <property type="evidence" value="ECO:0007669"/>
    <property type="project" value="InterPro"/>
</dbReference>
<proteinExistence type="predicted"/>